<protein>
    <recommendedName>
        <fullName evidence="3">Excreted virulence factor EspC, type VII ESX diderm</fullName>
    </recommendedName>
</protein>
<dbReference type="RefSeq" id="WP_306990938.1">
    <property type="nucleotide sequence ID" value="NZ_JAUSUT010000001.1"/>
</dbReference>
<evidence type="ECO:0000313" key="1">
    <source>
        <dbReference type="EMBL" id="MDQ0378293.1"/>
    </source>
</evidence>
<keyword evidence="2" id="KW-1185">Reference proteome</keyword>
<dbReference type="Proteomes" id="UP001229651">
    <property type="component" value="Unassembled WGS sequence"/>
</dbReference>
<comment type="caution">
    <text evidence="1">The sequence shown here is derived from an EMBL/GenBank/DDBJ whole genome shotgun (WGS) entry which is preliminary data.</text>
</comment>
<accession>A0ABU0ET75</accession>
<dbReference type="EMBL" id="JAUSUT010000001">
    <property type="protein sequence ID" value="MDQ0378293.1"/>
    <property type="molecule type" value="Genomic_DNA"/>
</dbReference>
<gene>
    <name evidence="1" type="ORF">FB470_002287</name>
</gene>
<evidence type="ECO:0008006" key="3">
    <source>
        <dbReference type="Google" id="ProtNLM"/>
    </source>
</evidence>
<reference evidence="1 2" key="1">
    <citation type="submission" date="2023-07" db="EMBL/GenBank/DDBJ databases">
        <title>Sequencing the genomes of 1000 actinobacteria strains.</title>
        <authorList>
            <person name="Klenk H.-P."/>
        </authorList>
    </citation>
    <scope>NUCLEOTIDE SEQUENCE [LARGE SCALE GENOMIC DNA]</scope>
    <source>
        <strain evidence="1 2">DSM 45805</strain>
    </source>
</reference>
<name>A0ABU0ET75_9PSEU</name>
<organism evidence="1 2">
    <name type="scientific">Amycolatopsis thermophila</name>
    <dbReference type="NCBI Taxonomy" id="206084"/>
    <lineage>
        <taxon>Bacteria</taxon>
        <taxon>Bacillati</taxon>
        <taxon>Actinomycetota</taxon>
        <taxon>Actinomycetes</taxon>
        <taxon>Pseudonocardiales</taxon>
        <taxon>Pseudonocardiaceae</taxon>
        <taxon>Amycolatopsis</taxon>
    </lineage>
</organism>
<sequence>MWGALDTEPAGLDKAAGHLGDILTELDTTHLGAVVPSSDVYGNDALAGKLTEFTELAHLAAKVLRDRVDLTGSALQDTATLFRGMELDNEIAIRQAGR</sequence>
<proteinExistence type="predicted"/>
<evidence type="ECO:0000313" key="2">
    <source>
        <dbReference type="Proteomes" id="UP001229651"/>
    </source>
</evidence>